<dbReference type="KEGG" id="pcy:PCYB_007720"/>
<reference evidence="1 2" key="1">
    <citation type="journal article" date="2012" name="Nat. Genet.">
        <title>Plasmodium cynomolgi genome sequences provide insight into Plasmodium vivax and the monkey malaria clade.</title>
        <authorList>
            <person name="Tachibana S."/>
            <person name="Sullivan S.A."/>
            <person name="Kawai S."/>
            <person name="Nakamura S."/>
            <person name="Kim H.R."/>
            <person name="Goto N."/>
            <person name="Arisue N."/>
            <person name="Palacpac N.M.Q."/>
            <person name="Honma H."/>
            <person name="Yagi M."/>
            <person name="Tougan T."/>
            <person name="Katakai Y."/>
            <person name="Kaneko O."/>
            <person name="Mita T."/>
            <person name="Kita K."/>
            <person name="Yasutomi Y."/>
            <person name="Sutton P.L."/>
            <person name="Shakhbatyan R."/>
            <person name="Horii T."/>
            <person name="Yasunaga T."/>
            <person name="Barnwell J.W."/>
            <person name="Escalante A.A."/>
            <person name="Carlton J.M."/>
            <person name="Tanabe K."/>
        </authorList>
    </citation>
    <scope>NUCLEOTIDE SEQUENCE [LARGE SCALE GENOMIC DNA]</scope>
    <source>
        <strain evidence="1 2">B</strain>
    </source>
</reference>
<keyword evidence="2" id="KW-1185">Reference proteome</keyword>
<dbReference type="AlphaFoldDB" id="K6UP30"/>
<sequence>MNVRDKMPFLYLCNNNIKNYNDILAYPEIMDICIKYLRNLKLLHSLSYKKDDFDKYCNNIYYWLYYEIKELTISEDSIKGIFNASTSIEKEKNKSDDCSDLDLYKDWNNTEKLVMLQIFNHNIDVILEILNNKCDSNRTSCKNLSNNV</sequence>
<proteinExistence type="predicted"/>
<gene>
    <name evidence="1" type="ORF">PCYB_007720</name>
</gene>
<dbReference type="RefSeq" id="XP_004228241.1">
    <property type="nucleotide sequence ID" value="XM_004228193.1"/>
</dbReference>
<protein>
    <recommendedName>
        <fullName evidence="3">CYIR protein</fullName>
    </recommendedName>
</protein>
<dbReference type="GeneID" id="14696565"/>
<name>K6UP30_PLACD</name>
<dbReference type="EMBL" id="DF158540">
    <property type="protein sequence ID" value="GAB70023.1"/>
    <property type="molecule type" value="Genomic_DNA"/>
</dbReference>
<dbReference type="Proteomes" id="UP000006319">
    <property type="component" value="Unassembled WGS sequence"/>
</dbReference>
<dbReference type="VEuPathDB" id="PlasmoDB:PCYB_007720"/>
<evidence type="ECO:0000313" key="2">
    <source>
        <dbReference type="Proteomes" id="UP000006319"/>
    </source>
</evidence>
<accession>K6UP30</accession>
<evidence type="ECO:0008006" key="3">
    <source>
        <dbReference type="Google" id="ProtNLM"/>
    </source>
</evidence>
<evidence type="ECO:0000313" key="1">
    <source>
        <dbReference type="EMBL" id="GAB70023.1"/>
    </source>
</evidence>
<organism evidence="1 2">
    <name type="scientific">Plasmodium cynomolgi (strain B)</name>
    <dbReference type="NCBI Taxonomy" id="1120755"/>
    <lineage>
        <taxon>Eukaryota</taxon>
        <taxon>Sar</taxon>
        <taxon>Alveolata</taxon>
        <taxon>Apicomplexa</taxon>
        <taxon>Aconoidasida</taxon>
        <taxon>Haemosporida</taxon>
        <taxon>Plasmodiidae</taxon>
        <taxon>Plasmodium</taxon>
        <taxon>Plasmodium (Plasmodium)</taxon>
    </lineage>
</organism>
<dbReference type="PhylomeDB" id="K6UP30"/>